<dbReference type="PANTHER" id="PTHR12394:SF12">
    <property type="entry name" value="LD08195P"/>
    <property type="match status" value="1"/>
</dbReference>
<dbReference type="GO" id="GO:0005737">
    <property type="term" value="C:cytoplasm"/>
    <property type="evidence" value="ECO:0007669"/>
    <property type="project" value="TreeGrafter"/>
</dbReference>
<name>A0A4U5NU47_STECR</name>
<dbReference type="STRING" id="34508.A0A4U5NU47"/>
<reference evidence="6 7" key="2">
    <citation type="journal article" date="2019" name="G3 (Bethesda)">
        <title>Hybrid Assembly of the Genome of the Entomopathogenic Nematode Steinernema carpocapsae Identifies the X-Chromosome.</title>
        <authorList>
            <person name="Serra L."/>
            <person name="Macchietto M."/>
            <person name="Macias-Munoz A."/>
            <person name="McGill C.J."/>
            <person name="Rodriguez I.M."/>
            <person name="Rodriguez B."/>
            <person name="Murad R."/>
            <person name="Mortazavi A."/>
        </authorList>
    </citation>
    <scope>NUCLEOTIDE SEQUENCE [LARGE SCALE GENOMIC DNA]</scope>
    <source>
        <strain evidence="6 7">ALL</strain>
    </source>
</reference>
<protein>
    <recommendedName>
        <fullName evidence="8">Fasciculation and elongation protein zeta-2</fullName>
    </recommendedName>
</protein>
<evidence type="ECO:0000256" key="1">
    <source>
        <dbReference type="ARBA" id="ARBA00006788"/>
    </source>
</evidence>
<dbReference type="AlphaFoldDB" id="A0A4U5NU47"/>
<dbReference type="PANTHER" id="PTHR12394">
    <property type="entry name" value="ZYGIN"/>
    <property type="match status" value="1"/>
</dbReference>
<evidence type="ECO:0008006" key="8">
    <source>
        <dbReference type="Google" id="ProtNLM"/>
    </source>
</evidence>
<keyword evidence="7" id="KW-1185">Reference proteome</keyword>
<evidence type="ECO:0000313" key="7">
    <source>
        <dbReference type="Proteomes" id="UP000298663"/>
    </source>
</evidence>
<feature type="region of interest" description="Disordered" evidence="5">
    <location>
        <begin position="217"/>
        <end position="237"/>
    </location>
</feature>
<evidence type="ECO:0000313" key="6">
    <source>
        <dbReference type="EMBL" id="TKR86671.1"/>
    </source>
</evidence>
<reference evidence="6 7" key="1">
    <citation type="journal article" date="2015" name="Genome Biol.">
        <title>Comparative genomics of Steinernema reveals deeply conserved gene regulatory networks.</title>
        <authorList>
            <person name="Dillman A.R."/>
            <person name="Macchietto M."/>
            <person name="Porter C.F."/>
            <person name="Rogers A."/>
            <person name="Williams B."/>
            <person name="Antoshechkin I."/>
            <person name="Lee M.M."/>
            <person name="Goodwin Z."/>
            <person name="Lu X."/>
            <person name="Lewis E.E."/>
            <person name="Goodrich-Blair H."/>
            <person name="Stock S.P."/>
            <person name="Adams B.J."/>
            <person name="Sternberg P.W."/>
            <person name="Mortazavi A."/>
        </authorList>
    </citation>
    <scope>NUCLEOTIDE SEQUENCE [LARGE SCALE GENOMIC DNA]</scope>
    <source>
        <strain evidence="6 7">ALL</strain>
    </source>
</reference>
<proteinExistence type="inferred from homology"/>
<organism evidence="6 7">
    <name type="scientific">Steinernema carpocapsae</name>
    <name type="common">Entomopathogenic nematode</name>
    <dbReference type="NCBI Taxonomy" id="34508"/>
    <lineage>
        <taxon>Eukaryota</taxon>
        <taxon>Metazoa</taxon>
        <taxon>Ecdysozoa</taxon>
        <taxon>Nematoda</taxon>
        <taxon>Chromadorea</taxon>
        <taxon>Rhabditida</taxon>
        <taxon>Tylenchina</taxon>
        <taxon>Panagrolaimomorpha</taxon>
        <taxon>Strongyloidoidea</taxon>
        <taxon>Steinernematidae</taxon>
        <taxon>Steinernema</taxon>
    </lineage>
</organism>
<dbReference type="InterPro" id="IPR011680">
    <property type="entry name" value="FEZ"/>
</dbReference>
<evidence type="ECO:0000256" key="4">
    <source>
        <dbReference type="SAM" id="Coils"/>
    </source>
</evidence>
<dbReference type="Proteomes" id="UP000298663">
    <property type="component" value="Unassembled WGS sequence"/>
</dbReference>
<feature type="compositionally biased region" description="Polar residues" evidence="5">
    <location>
        <begin position="217"/>
        <end position="231"/>
    </location>
</feature>
<feature type="coiled-coil region" evidence="4">
    <location>
        <begin position="311"/>
        <end position="338"/>
    </location>
</feature>
<evidence type="ECO:0000256" key="5">
    <source>
        <dbReference type="SAM" id="MobiDB-lite"/>
    </source>
</evidence>
<accession>A0A4U5NU47</accession>
<evidence type="ECO:0000256" key="3">
    <source>
        <dbReference type="ARBA" id="ARBA00023054"/>
    </source>
</evidence>
<dbReference type="OrthoDB" id="7959977at2759"/>
<comment type="similarity">
    <text evidence="1">Belongs to the zygin family.</text>
</comment>
<dbReference type="GO" id="GO:0030424">
    <property type="term" value="C:axon"/>
    <property type="evidence" value="ECO:0007669"/>
    <property type="project" value="TreeGrafter"/>
</dbReference>
<keyword evidence="2" id="KW-0597">Phosphoprotein</keyword>
<evidence type="ECO:0000256" key="2">
    <source>
        <dbReference type="ARBA" id="ARBA00022553"/>
    </source>
</evidence>
<keyword evidence="3 4" id="KW-0175">Coiled coil</keyword>
<dbReference type="EMBL" id="AZBU02000003">
    <property type="protein sequence ID" value="TKR86671.1"/>
    <property type="molecule type" value="Genomic_DNA"/>
</dbReference>
<gene>
    <name evidence="6" type="ORF">L596_011215</name>
</gene>
<sequence>MVLESEAMDSEIRVPNVPLAHIDCDDESVKNLVGAEDLLNNASPSPSASSDDYEDTARLSESLEDLVGTFDQKINHCLKDLDENTQQMAPVQIRTQDEVMSESQVWWTLTGNYGNILPLDFSKTLTRQHQLESLNLRPNKEGRESVSDAGFDMAEEEDLRHAMDMHQLVAQHSLLSGESPPQTADQVIEEIDQMLQSCDFTGSMMTDRTMESVDSMYSSMRSPYPHSNQENPESKMMKQAAALTASPERLSGESDCVPFFLTDGATELESLSVSALVSLQAEMEQLIRVYNESLVEQLAHRDELDFEKELKNTFISQLLALQNRKRQLQNERKRKGLKMDANSLPQFMTASIPYDDNAPHVDNATIQLLIKILKAIDEDSPAVPSMLTDYILTVVCPSSNSSMIVGSSGALLS</sequence>
<dbReference type="Pfam" id="PF07763">
    <property type="entry name" value="FEZ"/>
    <property type="match status" value="1"/>
</dbReference>
<comment type="caution">
    <text evidence="6">The sequence shown here is derived from an EMBL/GenBank/DDBJ whole genome shotgun (WGS) entry which is preliminary data.</text>
</comment>